<dbReference type="CDD" id="cd05013">
    <property type="entry name" value="SIS_RpiR"/>
    <property type="match status" value="1"/>
</dbReference>
<evidence type="ECO:0000259" key="1">
    <source>
        <dbReference type="PROSITE" id="PS51464"/>
    </source>
</evidence>
<dbReference type="PROSITE" id="PS51464">
    <property type="entry name" value="SIS"/>
    <property type="match status" value="1"/>
</dbReference>
<dbReference type="InterPro" id="IPR050099">
    <property type="entry name" value="SIS_GmhA/DiaA_subfam"/>
</dbReference>
<dbReference type="GO" id="GO:1901135">
    <property type="term" value="P:carbohydrate derivative metabolic process"/>
    <property type="evidence" value="ECO:0007669"/>
    <property type="project" value="InterPro"/>
</dbReference>
<dbReference type="Gene3D" id="3.40.50.10490">
    <property type="entry name" value="Glucose-6-phosphate isomerase like protein, domain 1"/>
    <property type="match status" value="1"/>
</dbReference>
<dbReference type="RefSeq" id="WP_093886949.1">
    <property type="nucleotide sequence ID" value="NZ_FOQY01000006.1"/>
</dbReference>
<protein>
    <submittedName>
        <fullName evidence="2">Uncharacterized protein, contains SIS (Sugar ISomerase) phosphosugar binding domain</fullName>
    </submittedName>
</protein>
<dbReference type="NCBIfam" id="NF002805">
    <property type="entry name" value="PRK02947.1"/>
    <property type="match status" value="1"/>
</dbReference>
<name>A0A1I3N231_9ACTN</name>
<dbReference type="InterPro" id="IPR035472">
    <property type="entry name" value="RpiR-like_SIS"/>
</dbReference>
<dbReference type="InterPro" id="IPR046348">
    <property type="entry name" value="SIS_dom_sf"/>
</dbReference>
<sequence length="246" mass="25613">MIGQAAYAEIARAAVDRLLTGERAAIARAGELVFHALRAGGVLQAFGTGHSRSVALELVGRAGGLVPANQLGIRDVVYYGDAVPAAILDPKVEREPGLAERIWELADIRPEDVFVIISNSGGNASVVEMARLAADRGHVVIAITSRAHTSRITGRERLADLAHVVVDNGAPYGDATMELPGGDVVCPVSNLTGVLIAQLLVAEVAGRYVAAGESPPVFRSANTPGGDARNDLLLAGYGRRVRLGDA</sequence>
<accession>A0A1I3N231</accession>
<reference evidence="3" key="1">
    <citation type="submission" date="2016-10" db="EMBL/GenBank/DDBJ databases">
        <authorList>
            <person name="Varghese N."/>
            <person name="Submissions S."/>
        </authorList>
    </citation>
    <scope>NUCLEOTIDE SEQUENCE [LARGE SCALE GENOMIC DNA]</scope>
    <source>
        <strain evidence="3">CGMCC 4.2126</strain>
    </source>
</reference>
<organism evidence="2 3">
    <name type="scientific">Streptosporangium canum</name>
    <dbReference type="NCBI Taxonomy" id="324952"/>
    <lineage>
        <taxon>Bacteria</taxon>
        <taxon>Bacillati</taxon>
        <taxon>Actinomycetota</taxon>
        <taxon>Actinomycetes</taxon>
        <taxon>Streptosporangiales</taxon>
        <taxon>Streptosporangiaceae</taxon>
        <taxon>Streptosporangium</taxon>
    </lineage>
</organism>
<dbReference type="GeneID" id="96298038"/>
<dbReference type="Pfam" id="PF13580">
    <property type="entry name" value="SIS_2"/>
    <property type="match status" value="1"/>
</dbReference>
<dbReference type="PANTHER" id="PTHR30390:SF7">
    <property type="entry name" value="PHOSPHOHEPTOSE ISOMERASE"/>
    <property type="match status" value="1"/>
</dbReference>
<dbReference type="GO" id="GO:0016853">
    <property type="term" value="F:isomerase activity"/>
    <property type="evidence" value="ECO:0007669"/>
    <property type="project" value="UniProtKB-KW"/>
</dbReference>
<proteinExistence type="predicted"/>
<keyword evidence="2" id="KW-0413">Isomerase</keyword>
<gene>
    <name evidence="2" type="ORF">SAMN05216275_10688</name>
</gene>
<keyword evidence="3" id="KW-1185">Reference proteome</keyword>
<dbReference type="PANTHER" id="PTHR30390">
    <property type="entry name" value="SEDOHEPTULOSE 7-PHOSPHATE ISOMERASE / DNAA INITIATOR-ASSOCIATING FACTOR FOR REPLICATION INITIATION"/>
    <property type="match status" value="1"/>
</dbReference>
<evidence type="ECO:0000313" key="2">
    <source>
        <dbReference type="EMBL" id="SFJ03279.1"/>
    </source>
</evidence>
<dbReference type="Proteomes" id="UP000199111">
    <property type="component" value="Unassembled WGS sequence"/>
</dbReference>
<dbReference type="SUPFAM" id="SSF53697">
    <property type="entry name" value="SIS domain"/>
    <property type="match status" value="1"/>
</dbReference>
<feature type="domain" description="SIS" evidence="1">
    <location>
        <begin position="33"/>
        <end position="215"/>
    </location>
</feature>
<dbReference type="GO" id="GO:0097367">
    <property type="term" value="F:carbohydrate derivative binding"/>
    <property type="evidence" value="ECO:0007669"/>
    <property type="project" value="InterPro"/>
</dbReference>
<dbReference type="AlphaFoldDB" id="A0A1I3N231"/>
<dbReference type="InterPro" id="IPR001347">
    <property type="entry name" value="SIS_dom"/>
</dbReference>
<dbReference type="EMBL" id="FOQY01000006">
    <property type="protein sequence ID" value="SFJ03279.1"/>
    <property type="molecule type" value="Genomic_DNA"/>
</dbReference>
<evidence type="ECO:0000313" key="3">
    <source>
        <dbReference type="Proteomes" id="UP000199111"/>
    </source>
</evidence>